<evidence type="ECO:0000313" key="1">
    <source>
        <dbReference type="EMBL" id="SKB07063.1"/>
    </source>
</evidence>
<keyword evidence="2" id="KW-1185">Reference proteome</keyword>
<name>A0A1T4YZK0_9BACT</name>
<dbReference type="AlphaFoldDB" id="A0A1T4YZK0"/>
<evidence type="ECO:0000313" key="2">
    <source>
        <dbReference type="Proteomes" id="UP000190774"/>
    </source>
</evidence>
<gene>
    <name evidence="1" type="ORF">SAMN02745166_04608</name>
</gene>
<dbReference type="Proteomes" id="UP000190774">
    <property type="component" value="Unassembled WGS sequence"/>
</dbReference>
<reference evidence="2" key="1">
    <citation type="submission" date="2017-02" db="EMBL/GenBank/DDBJ databases">
        <authorList>
            <person name="Varghese N."/>
            <person name="Submissions S."/>
        </authorList>
    </citation>
    <scope>NUCLEOTIDE SEQUENCE [LARGE SCALE GENOMIC DNA]</scope>
    <source>
        <strain evidence="2">ATCC 700200</strain>
    </source>
</reference>
<proteinExistence type="predicted"/>
<protein>
    <submittedName>
        <fullName evidence="1">Uncharacterized protein</fullName>
    </submittedName>
</protein>
<organism evidence="1 2">
    <name type="scientific">Prosthecobacter debontii</name>
    <dbReference type="NCBI Taxonomy" id="48467"/>
    <lineage>
        <taxon>Bacteria</taxon>
        <taxon>Pseudomonadati</taxon>
        <taxon>Verrucomicrobiota</taxon>
        <taxon>Verrucomicrobiia</taxon>
        <taxon>Verrucomicrobiales</taxon>
        <taxon>Verrucomicrobiaceae</taxon>
        <taxon>Prosthecobacter</taxon>
    </lineage>
</organism>
<accession>A0A1T4YZK0</accession>
<dbReference type="EMBL" id="FUYE01000022">
    <property type="protein sequence ID" value="SKB07063.1"/>
    <property type="molecule type" value="Genomic_DNA"/>
</dbReference>
<sequence>MKVGLLERAEFIEQSREAVKLEYAAKMWFAYYDKSCDSHLFGG</sequence>